<evidence type="ECO:0000259" key="9">
    <source>
        <dbReference type="Pfam" id="PF16916"/>
    </source>
</evidence>
<evidence type="ECO:0000259" key="8">
    <source>
        <dbReference type="Pfam" id="PF01545"/>
    </source>
</evidence>
<feature type="domain" description="Cation efflux protein cytoplasmic" evidence="9">
    <location>
        <begin position="216"/>
        <end position="293"/>
    </location>
</feature>
<gene>
    <name evidence="10" type="ORF">ACFPPD_12145</name>
</gene>
<comment type="subcellular location">
    <subcellularLocation>
        <location evidence="1">Membrane</location>
        <topology evidence="1">Multi-pass membrane protein</topology>
    </subcellularLocation>
</comment>
<organism evidence="10 11">
    <name type="scientific">Cohnella suwonensis</name>
    <dbReference type="NCBI Taxonomy" id="696072"/>
    <lineage>
        <taxon>Bacteria</taxon>
        <taxon>Bacillati</taxon>
        <taxon>Bacillota</taxon>
        <taxon>Bacilli</taxon>
        <taxon>Bacillales</taxon>
        <taxon>Paenibacillaceae</taxon>
        <taxon>Cohnella</taxon>
    </lineage>
</organism>
<evidence type="ECO:0000313" key="11">
    <source>
        <dbReference type="Proteomes" id="UP001596105"/>
    </source>
</evidence>
<reference evidence="11" key="1">
    <citation type="journal article" date="2019" name="Int. J. Syst. Evol. Microbiol.">
        <title>The Global Catalogue of Microorganisms (GCM) 10K type strain sequencing project: providing services to taxonomists for standard genome sequencing and annotation.</title>
        <authorList>
            <consortium name="The Broad Institute Genomics Platform"/>
            <consortium name="The Broad Institute Genome Sequencing Center for Infectious Disease"/>
            <person name="Wu L."/>
            <person name="Ma J."/>
        </authorList>
    </citation>
    <scope>NUCLEOTIDE SEQUENCE [LARGE SCALE GENOMIC DNA]</scope>
    <source>
        <strain evidence="11">CCUG 57113</strain>
    </source>
</reference>
<dbReference type="InterPro" id="IPR036837">
    <property type="entry name" value="Cation_efflux_CTD_sf"/>
</dbReference>
<dbReference type="Pfam" id="PF01545">
    <property type="entry name" value="Cation_efflux"/>
    <property type="match status" value="1"/>
</dbReference>
<dbReference type="InterPro" id="IPR002524">
    <property type="entry name" value="Cation_efflux"/>
</dbReference>
<dbReference type="PANTHER" id="PTHR43840:SF15">
    <property type="entry name" value="MITOCHONDRIAL METAL TRANSPORTER 1-RELATED"/>
    <property type="match status" value="1"/>
</dbReference>
<dbReference type="Pfam" id="PF16916">
    <property type="entry name" value="ZT_dimer"/>
    <property type="match status" value="1"/>
</dbReference>
<dbReference type="InterPro" id="IPR027470">
    <property type="entry name" value="Cation_efflux_CTD"/>
</dbReference>
<dbReference type="Gene3D" id="1.20.1510.10">
    <property type="entry name" value="Cation efflux protein transmembrane domain"/>
    <property type="match status" value="1"/>
</dbReference>
<evidence type="ECO:0000313" key="10">
    <source>
        <dbReference type="EMBL" id="MFC5469474.1"/>
    </source>
</evidence>
<dbReference type="SUPFAM" id="SSF160240">
    <property type="entry name" value="Cation efflux protein cytoplasmic domain-like"/>
    <property type="match status" value="1"/>
</dbReference>
<dbReference type="InterPro" id="IPR050291">
    <property type="entry name" value="CDF_Transporter"/>
</dbReference>
<dbReference type="SUPFAM" id="SSF161111">
    <property type="entry name" value="Cation efflux protein transmembrane domain-like"/>
    <property type="match status" value="1"/>
</dbReference>
<keyword evidence="4 7" id="KW-0812">Transmembrane</keyword>
<dbReference type="InterPro" id="IPR027469">
    <property type="entry name" value="Cation_efflux_TMD_sf"/>
</dbReference>
<protein>
    <submittedName>
        <fullName evidence="10">Cation diffusion facilitator family transporter</fullName>
    </submittedName>
</protein>
<name>A0ABW0LUK4_9BACL</name>
<dbReference type="Proteomes" id="UP001596105">
    <property type="component" value="Unassembled WGS sequence"/>
</dbReference>
<accession>A0ABW0LUK4</accession>
<dbReference type="NCBIfam" id="TIGR01297">
    <property type="entry name" value="CDF"/>
    <property type="match status" value="1"/>
</dbReference>
<comment type="caution">
    <text evidence="10">The sequence shown here is derived from an EMBL/GenBank/DDBJ whole genome shotgun (WGS) entry which is preliminary data.</text>
</comment>
<feature type="domain" description="Cation efflux protein transmembrane" evidence="8">
    <location>
        <begin position="15"/>
        <end position="203"/>
    </location>
</feature>
<proteinExistence type="inferred from homology"/>
<comment type="similarity">
    <text evidence="2">Belongs to the cation diffusion facilitator (CDF) transporter (TC 2.A.4) family.</text>
</comment>
<keyword evidence="6 7" id="KW-0472">Membrane</keyword>
<sequence>MAMEQRSVSAERGSLVSLWGLLGLCVLKGAAGWVTGSKALLADACQSAADCAGTMTSYLGIRRARMNPNASNRAKQHPEAVAAMLLSAVLLVAGIEIGVSSVRSLANGPDKAPGVGAVVVIAAGIGIREGLVRYKRSRDSRCGMRGDPLADNRSDIFASLTALVGTSGAVVGEMYDKPFLYALDPAAGVVISAFVVRMGYRLTAGALRATERSVLEESDAQTILEAVQRVDGVVAVDEVKAREQGHYLVVDVIVRVNPRMSVFEGQDVAIRVRRQLTKRFLHVMDVIVNVQPYDPGFPYKTNHQDEELSTLLQ</sequence>
<evidence type="ECO:0000256" key="7">
    <source>
        <dbReference type="SAM" id="Phobius"/>
    </source>
</evidence>
<evidence type="ECO:0000256" key="2">
    <source>
        <dbReference type="ARBA" id="ARBA00008114"/>
    </source>
</evidence>
<dbReference type="EMBL" id="JBHSMH010000036">
    <property type="protein sequence ID" value="MFC5469474.1"/>
    <property type="molecule type" value="Genomic_DNA"/>
</dbReference>
<keyword evidence="11" id="KW-1185">Reference proteome</keyword>
<evidence type="ECO:0000256" key="5">
    <source>
        <dbReference type="ARBA" id="ARBA00022989"/>
    </source>
</evidence>
<feature type="transmembrane region" description="Helical" evidence="7">
    <location>
        <begin position="41"/>
        <end position="61"/>
    </location>
</feature>
<dbReference type="Gene3D" id="3.30.70.1350">
    <property type="entry name" value="Cation efflux protein, cytoplasmic domain"/>
    <property type="match status" value="1"/>
</dbReference>
<evidence type="ECO:0000256" key="1">
    <source>
        <dbReference type="ARBA" id="ARBA00004141"/>
    </source>
</evidence>
<keyword evidence="3" id="KW-0813">Transport</keyword>
<feature type="transmembrane region" description="Helical" evidence="7">
    <location>
        <begin position="114"/>
        <end position="134"/>
    </location>
</feature>
<dbReference type="PANTHER" id="PTHR43840">
    <property type="entry name" value="MITOCHONDRIAL METAL TRANSPORTER 1-RELATED"/>
    <property type="match status" value="1"/>
</dbReference>
<dbReference type="RefSeq" id="WP_209750392.1">
    <property type="nucleotide sequence ID" value="NZ_JBHSMH010000036.1"/>
</dbReference>
<feature type="transmembrane region" description="Helical" evidence="7">
    <location>
        <begin position="81"/>
        <end position="102"/>
    </location>
</feature>
<evidence type="ECO:0000256" key="4">
    <source>
        <dbReference type="ARBA" id="ARBA00022692"/>
    </source>
</evidence>
<evidence type="ECO:0000256" key="6">
    <source>
        <dbReference type="ARBA" id="ARBA00023136"/>
    </source>
</evidence>
<evidence type="ECO:0000256" key="3">
    <source>
        <dbReference type="ARBA" id="ARBA00022448"/>
    </source>
</evidence>
<keyword evidence="5 7" id="KW-1133">Transmembrane helix</keyword>
<dbReference type="InterPro" id="IPR058533">
    <property type="entry name" value="Cation_efflux_TM"/>
</dbReference>